<keyword evidence="9" id="KW-0963">Cytoplasm</keyword>
<dbReference type="InterPro" id="IPR012838">
    <property type="entry name" value="PFL1_activating"/>
</dbReference>
<comment type="function">
    <text evidence="9">Activation of pyruvate formate-lyase under anaerobic conditions by generation of an organic free radical, using S-adenosylmethionine and reduced flavodoxin as cosubstrates to produce 5'-deoxy-adenosine.</text>
</comment>
<comment type="cofactor">
    <cofactor evidence="9">
        <name>[4Fe-4S] cluster</name>
        <dbReference type="ChEBI" id="CHEBI:49883"/>
    </cofactor>
    <text evidence="9">Binds 1 [4Fe-4S] cluster. The cluster is coordinated with 3 cysteines and an exchangeable S-adenosyl-L-methionine.</text>
</comment>
<comment type="function">
    <text evidence="1">Activation of pyruvate formate-lyase 1 under anaerobic conditions by generation of an organic free radical, using S-adenosylmethionine and reduced flavodoxin as cosubstrates to produce 5'-deoxy-adenosine.</text>
</comment>
<keyword evidence="3 9" id="KW-0004">4Fe-4S</keyword>
<evidence type="ECO:0000256" key="4">
    <source>
        <dbReference type="ARBA" id="ARBA00022691"/>
    </source>
</evidence>
<dbReference type="EC" id="1.97.1.4" evidence="9"/>
<keyword evidence="7 9" id="KW-0408">Iron</keyword>
<comment type="subcellular location">
    <subcellularLocation>
        <location evidence="9">Cytoplasm</location>
    </subcellularLocation>
</comment>
<dbReference type="InterPro" id="IPR001989">
    <property type="entry name" value="Radical_activat_CS"/>
</dbReference>
<keyword evidence="12" id="KW-1185">Reference proteome</keyword>
<dbReference type="EMBL" id="PQVF01000015">
    <property type="protein sequence ID" value="POY34984.1"/>
    <property type="molecule type" value="Genomic_DNA"/>
</dbReference>
<dbReference type="GO" id="GO:0051539">
    <property type="term" value="F:4 iron, 4 sulfur cluster binding"/>
    <property type="evidence" value="ECO:0007669"/>
    <property type="project" value="UniProtKB-UniRule"/>
</dbReference>
<proteinExistence type="inferred from homology"/>
<evidence type="ECO:0000313" key="11">
    <source>
        <dbReference type="EMBL" id="POY34984.1"/>
    </source>
</evidence>
<evidence type="ECO:0000256" key="6">
    <source>
        <dbReference type="ARBA" id="ARBA00023002"/>
    </source>
</evidence>
<dbReference type="SFLD" id="SFLDG01066">
    <property type="entry name" value="organic_radical-activating_enz"/>
    <property type="match status" value="1"/>
</dbReference>
<protein>
    <recommendedName>
        <fullName evidence="9">Pyruvate formate-lyase-activating enzyme</fullName>
        <ecNumber evidence="9">1.97.1.4</ecNumber>
    </recommendedName>
</protein>
<organism evidence="11 12">
    <name type="scientific">Solitalea longa</name>
    <dbReference type="NCBI Taxonomy" id="2079460"/>
    <lineage>
        <taxon>Bacteria</taxon>
        <taxon>Pseudomonadati</taxon>
        <taxon>Bacteroidota</taxon>
        <taxon>Sphingobacteriia</taxon>
        <taxon>Sphingobacteriales</taxon>
        <taxon>Sphingobacteriaceae</taxon>
        <taxon>Solitalea</taxon>
    </lineage>
</organism>
<dbReference type="InterPro" id="IPR013785">
    <property type="entry name" value="Aldolase_TIM"/>
</dbReference>
<dbReference type="AlphaFoldDB" id="A0A2S4ZX91"/>
<dbReference type="PANTHER" id="PTHR30352:SF5">
    <property type="entry name" value="PYRUVATE FORMATE-LYASE 1-ACTIVATING ENZYME"/>
    <property type="match status" value="1"/>
</dbReference>
<evidence type="ECO:0000256" key="3">
    <source>
        <dbReference type="ARBA" id="ARBA00022485"/>
    </source>
</evidence>
<comment type="similarity">
    <text evidence="2 9">Belongs to the organic radical-activating enzymes family.</text>
</comment>
<dbReference type="InterPro" id="IPR007197">
    <property type="entry name" value="rSAM"/>
</dbReference>
<evidence type="ECO:0000256" key="7">
    <source>
        <dbReference type="ARBA" id="ARBA00023004"/>
    </source>
</evidence>
<evidence type="ECO:0000256" key="5">
    <source>
        <dbReference type="ARBA" id="ARBA00022723"/>
    </source>
</evidence>
<dbReference type="PANTHER" id="PTHR30352">
    <property type="entry name" value="PYRUVATE FORMATE-LYASE-ACTIVATING ENZYME"/>
    <property type="match status" value="1"/>
</dbReference>
<comment type="catalytic activity">
    <reaction evidence="9">
        <text>glycyl-[formate C-acetyltransferase] + reduced [flavodoxin] + S-adenosyl-L-methionine = glycin-2-yl radical-[formate C-acetyltransferase] + semiquinone [flavodoxin] + 5'-deoxyadenosine + L-methionine + H(+)</text>
        <dbReference type="Rhea" id="RHEA:19225"/>
        <dbReference type="Rhea" id="RHEA-COMP:10622"/>
        <dbReference type="Rhea" id="RHEA-COMP:12190"/>
        <dbReference type="Rhea" id="RHEA-COMP:12191"/>
        <dbReference type="Rhea" id="RHEA-COMP:14480"/>
        <dbReference type="ChEBI" id="CHEBI:15378"/>
        <dbReference type="ChEBI" id="CHEBI:17319"/>
        <dbReference type="ChEBI" id="CHEBI:29947"/>
        <dbReference type="ChEBI" id="CHEBI:32722"/>
        <dbReference type="ChEBI" id="CHEBI:57618"/>
        <dbReference type="ChEBI" id="CHEBI:57844"/>
        <dbReference type="ChEBI" id="CHEBI:59789"/>
        <dbReference type="ChEBI" id="CHEBI:140311"/>
        <dbReference type="EC" id="1.97.1.4"/>
    </reaction>
</comment>
<keyword evidence="8 9" id="KW-0411">Iron-sulfur</keyword>
<dbReference type="SUPFAM" id="SSF102114">
    <property type="entry name" value="Radical SAM enzymes"/>
    <property type="match status" value="1"/>
</dbReference>
<evidence type="ECO:0000313" key="12">
    <source>
        <dbReference type="Proteomes" id="UP000236893"/>
    </source>
</evidence>
<evidence type="ECO:0000256" key="9">
    <source>
        <dbReference type="RuleBase" id="RU362053"/>
    </source>
</evidence>
<keyword evidence="6 9" id="KW-0560">Oxidoreductase</keyword>
<dbReference type="OrthoDB" id="9782387at2"/>
<evidence type="ECO:0000256" key="1">
    <source>
        <dbReference type="ARBA" id="ARBA00002918"/>
    </source>
</evidence>
<keyword evidence="11" id="KW-0670">Pyruvate</keyword>
<evidence type="ECO:0000259" key="10">
    <source>
        <dbReference type="PROSITE" id="PS51918"/>
    </source>
</evidence>
<keyword evidence="11" id="KW-0456">Lyase</keyword>
<dbReference type="GO" id="GO:0005737">
    <property type="term" value="C:cytoplasm"/>
    <property type="evidence" value="ECO:0007669"/>
    <property type="project" value="UniProtKB-SubCell"/>
</dbReference>
<dbReference type="SFLD" id="SFLDS00029">
    <property type="entry name" value="Radical_SAM"/>
    <property type="match status" value="1"/>
</dbReference>
<feature type="domain" description="Radical SAM core" evidence="10">
    <location>
        <begin position="32"/>
        <end position="260"/>
    </location>
</feature>
<evidence type="ECO:0000256" key="8">
    <source>
        <dbReference type="ARBA" id="ARBA00023014"/>
    </source>
</evidence>
<dbReference type="RefSeq" id="WP_103790396.1">
    <property type="nucleotide sequence ID" value="NZ_PQVF01000015.1"/>
</dbReference>
<reference evidence="11 12" key="1">
    <citation type="submission" date="2018-01" db="EMBL/GenBank/DDBJ databases">
        <authorList>
            <person name="Gaut B.S."/>
            <person name="Morton B.R."/>
            <person name="Clegg M.T."/>
            <person name="Duvall M.R."/>
        </authorList>
    </citation>
    <scope>NUCLEOTIDE SEQUENCE [LARGE SCALE GENOMIC DNA]</scope>
    <source>
        <strain evidence="11 12">HR-AV</strain>
    </source>
</reference>
<comment type="caution">
    <text evidence="11">The sequence shown here is derived from an EMBL/GenBank/DDBJ whole genome shotgun (WGS) entry which is preliminary data.</text>
</comment>
<dbReference type="Pfam" id="PF04055">
    <property type="entry name" value="Radical_SAM"/>
    <property type="match status" value="1"/>
</dbReference>
<dbReference type="Proteomes" id="UP000236893">
    <property type="component" value="Unassembled WGS sequence"/>
</dbReference>
<dbReference type="NCBIfam" id="TIGR02493">
    <property type="entry name" value="PFLA"/>
    <property type="match status" value="1"/>
</dbReference>
<dbReference type="CDD" id="cd01335">
    <property type="entry name" value="Radical_SAM"/>
    <property type="match status" value="1"/>
</dbReference>
<accession>A0A2S4ZX91</accession>
<dbReference type="PROSITE" id="PS51918">
    <property type="entry name" value="RADICAL_SAM"/>
    <property type="match status" value="1"/>
</dbReference>
<sequence>MYLPFQEIEAEELNDKDPEFIRIHSLETFGTHDGPGIRMVVFAQGCQFRCLYCQNADTLDVRGGQLVQIDELVERAKRQIGYFGTDGGVTVSGGEPLLQRSKLITFFKRLHDEGINTCLDTNGRLLDDQVKELLTHTDLILLDVKHINEEWHRKLTGVSNKPTLQVAAYCESIGLPMWLRYVLVPGWSDQPEYVEEWGKHFTDYKCIQRVEILPYHKLGTHKWEMLGMDYGLPGVEAPSAEIKKRTLDIFKKYFENVQLR</sequence>
<dbReference type="InterPro" id="IPR034457">
    <property type="entry name" value="Organic_radical-activating"/>
</dbReference>
<dbReference type="PROSITE" id="PS01087">
    <property type="entry name" value="RADICAL_ACTIVATING"/>
    <property type="match status" value="1"/>
</dbReference>
<dbReference type="Gene3D" id="3.20.20.70">
    <property type="entry name" value="Aldolase class I"/>
    <property type="match status" value="1"/>
</dbReference>
<dbReference type="GO" id="GO:0046872">
    <property type="term" value="F:metal ion binding"/>
    <property type="evidence" value="ECO:0007669"/>
    <property type="project" value="UniProtKB-UniRule"/>
</dbReference>
<keyword evidence="5 9" id="KW-0479">Metal-binding</keyword>
<dbReference type="GO" id="GO:0016829">
    <property type="term" value="F:lyase activity"/>
    <property type="evidence" value="ECO:0007669"/>
    <property type="project" value="UniProtKB-KW"/>
</dbReference>
<evidence type="ECO:0000256" key="2">
    <source>
        <dbReference type="ARBA" id="ARBA00009777"/>
    </source>
</evidence>
<keyword evidence="4 9" id="KW-0949">S-adenosyl-L-methionine</keyword>
<gene>
    <name evidence="11" type="primary">pflA</name>
    <name evidence="11" type="ORF">C3K47_17145</name>
</gene>
<name>A0A2S4ZX91_9SPHI</name>
<dbReference type="GO" id="GO:0043365">
    <property type="term" value="F:[formate-C-acetyltransferase]-activating enzyme activity"/>
    <property type="evidence" value="ECO:0007669"/>
    <property type="project" value="UniProtKB-UniRule"/>
</dbReference>
<dbReference type="InterPro" id="IPR058240">
    <property type="entry name" value="rSAM_sf"/>
</dbReference>